<feature type="transmembrane region" description="Helical" evidence="2">
    <location>
        <begin position="42"/>
        <end position="59"/>
    </location>
</feature>
<keyword evidence="2" id="KW-1133">Transmembrane helix</keyword>
<proteinExistence type="predicted"/>
<feature type="compositionally biased region" description="Low complexity" evidence="1">
    <location>
        <begin position="21"/>
        <end position="34"/>
    </location>
</feature>
<feature type="domain" description="Low molecular weight protein antigen 6 PH" evidence="3">
    <location>
        <begin position="90"/>
        <end position="159"/>
    </location>
</feature>
<dbReference type="RefSeq" id="WP_135339563.1">
    <property type="nucleotide sequence ID" value="NZ_JBHLTX010000045.1"/>
</dbReference>
<accession>A0A4Z0H6L0</accession>
<sequence length="231" mass="24414">MTSPDDDASDEKRETHDAHQPAAPTGTAGEPAYPDRVFRSPSGIAGGVLLLVLAAWLGVDAMVNGEDQTPWLALAGLVLVVPLVVAFTIRPAVFAGADRLKVRNPFRTVTLPWASVEGVRAGYSSEVLAGGSKYQMWAVPVSLRQRKRATRRQAQAAAGDLSGQTKAHSGVDIDQAVRAAADRTVMDLRELAERNADRPGAKGEPEVRWAIEVLAPALAGAVLLLVLLAIG</sequence>
<feature type="transmembrane region" description="Helical" evidence="2">
    <location>
        <begin position="209"/>
        <end position="230"/>
    </location>
</feature>
<dbReference type="AlphaFoldDB" id="A0A4Z0H6L0"/>
<evidence type="ECO:0000256" key="2">
    <source>
        <dbReference type="SAM" id="Phobius"/>
    </source>
</evidence>
<dbReference type="InterPro" id="IPR019692">
    <property type="entry name" value="CFP-6_PH"/>
</dbReference>
<keyword evidence="2" id="KW-0472">Membrane</keyword>
<feature type="compositionally biased region" description="Basic and acidic residues" evidence="1">
    <location>
        <begin position="10"/>
        <end position="19"/>
    </location>
</feature>
<evidence type="ECO:0000313" key="5">
    <source>
        <dbReference type="Proteomes" id="UP000297948"/>
    </source>
</evidence>
<keyword evidence="2" id="KW-0812">Transmembrane</keyword>
<gene>
    <name evidence="4" type="ORF">E4099_15070</name>
</gene>
<dbReference type="EMBL" id="SRID01000120">
    <property type="protein sequence ID" value="TGB08661.1"/>
    <property type="molecule type" value="Genomic_DNA"/>
</dbReference>
<dbReference type="Proteomes" id="UP000297948">
    <property type="component" value="Unassembled WGS sequence"/>
</dbReference>
<comment type="caution">
    <text evidence="4">The sequence shown here is derived from an EMBL/GenBank/DDBJ whole genome shotgun (WGS) entry which is preliminary data.</text>
</comment>
<keyword evidence="5" id="KW-1185">Reference proteome</keyword>
<reference evidence="4 5" key="1">
    <citation type="submission" date="2019-03" db="EMBL/GenBank/DDBJ databases">
        <authorList>
            <person name="Gonzalez-Pimentel J.L."/>
        </authorList>
    </citation>
    <scope>NUCLEOTIDE SEQUENCE [LARGE SCALE GENOMIC DNA]</scope>
    <source>
        <strain evidence="4 5">JCM 31289</strain>
    </source>
</reference>
<organism evidence="4 5">
    <name type="scientific">Streptomyces palmae</name>
    <dbReference type="NCBI Taxonomy" id="1701085"/>
    <lineage>
        <taxon>Bacteria</taxon>
        <taxon>Bacillati</taxon>
        <taxon>Actinomycetota</taxon>
        <taxon>Actinomycetes</taxon>
        <taxon>Kitasatosporales</taxon>
        <taxon>Streptomycetaceae</taxon>
        <taxon>Streptomyces</taxon>
    </lineage>
</organism>
<dbReference type="Pfam" id="PF10756">
    <property type="entry name" value="bPH_6"/>
    <property type="match status" value="1"/>
</dbReference>
<feature type="transmembrane region" description="Helical" evidence="2">
    <location>
        <begin position="71"/>
        <end position="93"/>
    </location>
</feature>
<evidence type="ECO:0000259" key="3">
    <source>
        <dbReference type="Pfam" id="PF10756"/>
    </source>
</evidence>
<dbReference type="OrthoDB" id="4337405at2"/>
<feature type="region of interest" description="Disordered" evidence="1">
    <location>
        <begin position="1"/>
        <end position="34"/>
    </location>
</feature>
<protein>
    <submittedName>
        <fullName evidence="4">PH domain-containing protein</fullName>
    </submittedName>
</protein>
<evidence type="ECO:0000256" key="1">
    <source>
        <dbReference type="SAM" id="MobiDB-lite"/>
    </source>
</evidence>
<name>A0A4Z0H6L0_9ACTN</name>
<evidence type="ECO:0000313" key="4">
    <source>
        <dbReference type="EMBL" id="TGB08661.1"/>
    </source>
</evidence>